<keyword evidence="1" id="KW-0472">Membrane</keyword>
<dbReference type="CDD" id="cd02603">
    <property type="entry name" value="HAD_sEH-N_like"/>
    <property type="match status" value="1"/>
</dbReference>
<organism evidence="2 3">
    <name type="scientific">Blautia intestinihominis</name>
    <dbReference type="NCBI Taxonomy" id="3133152"/>
    <lineage>
        <taxon>Bacteria</taxon>
        <taxon>Bacillati</taxon>
        <taxon>Bacillota</taxon>
        <taxon>Clostridia</taxon>
        <taxon>Lachnospirales</taxon>
        <taxon>Lachnospiraceae</taxon>
        <taxon>Blautia</taxon>
    </lineage>
</organism>
<keyword evidence="1" id="KW-1133">Transmembrane helix</keyword>
<evidence type="ECO:0000313" key="3">
    <source>
        <dbReference type="Proteomes" id="UP001446032"/>
    </source>
</evidence>
<dbReference type="RefSeq" id="WP_022213786.1">
    <property type="nucleotide sequence ID" value="NZ_JBBMEI010000004.1"/>
</dbReference>
<dbReference type="Pfam" id="PF00702">
    <property type="entry name" value="Hydrolase"/>
    <property type="match status" value="1"/>
</dbReference>
<keyword evidence="3" id="KW-1185">Reference proteome</keyword>
<sequence length="273" mass="32059">MKNGKRIAALLGVVALLIIFCLPMFFALKGDFSQEAFMASLYTVLFVAVMGYVIWMVFRLVNKKKNEEDKRMIKNIVFDVGLVLVEFNWQSYLDSFHFDKEKRDKIAKATFQSEVWDERDKGLLEEREYREKFKALAPEYAEDIEDVIRNSTRCVTKMDYAETWTKYLKEQGYNLYILSNYSRYMLDGTKQNEMPFLKYMDGVIFSCDVNQMKPDIEIYQTLLSKFNLKAEETLFIDDRAENCQGAEKAGIHTIQFKDLKQAAKEMEETYGIK</sequence>
<dbReference type="EMBL" id="JBBMEI010000004">
    <property type="protein sequence ID" value="MEQ2357191.1"/>
    <property type="molecule type" value="Genomic_DNA"/>
</dbReference>
<dbReference type="SFLD" id="SFLDS00003">
    <property type="entry name" value="Haloacid_Dehalogenase"/>
    <property type="match status" value="1"/>
</dbReference>
<dbReference type="InterPro" id="IPR023214">
    <property type="entry name" value="HAD_sf"/>
</dbReference>
<dbReference type="PANTHER" id="PTHR43611">
    <property type="entry name" value="ALPHA-D-GLUCOSE 1-PHOSPHATE PHOSPHATASE"/>
    <property type="match status" value="1"/>
</dbReference>
<evidence type="ECO:0000256" key="1">
    <source>
        <dbReference type="SAM" id="Phobius"/>
    </source>
</evidence>
<dbReference type="Gene3D" id="3.40.50.1000">
    <property type="entry name" value="HAD superfamily/HAD-like"/>
    <property type="match status" value="1"/>
</dbReference>
<feature type="transmembrane region" description="Helical" evidence="1">
    <location>
        <begin position="40"/>
        <end position="61"/>
    </location>
</feature>
<dbReference type="SUPFAM" id="SSF56784">
    <property type="entry name" value="HAD-like"/>
    <property type="match status" value="1"/>
</dbReference>
<dbReference type="SFLD" id="SFLDG01129">
    <property type="entry name" value="C1.5:_HAD__Beta-PGM__Phosphata"/>
    <property type="match status" value="1"/>
</dbReference>
<dbReference type="InterPro" id="IPR036412">
    <property type="entry name" value="HAD-like_sf"/>
</dbReference>
<dbReference type="NCBIfam" id="TIGR01509">
    <property type="entry name" value="HAD-SF-IA-v3"/>
    <property type="match status" value="1"/>
</dbReference>
<gene>
    <name evidence="2" type="ORF">WMO75_02330</name>
</gene>
<dbReference type="InterPro" id="IPR023198">
    <property type="entry name" value="PGP-like_dom2"/>
</dbReference>
<reference evidence="2 3" key="1">
    <citation type="submission" date="2024-03" db="EMBL/GenBank/DDBJ databases">
        <title>Human intestinal bacterial collection.</title>
        <authorList>
            <person name="Pauvert C."/>
            <person name="Hitch T.C.A."/>
            <person name="Clavel T."/>
        </authorList>
    </citation>
    <scope>NUCLEOTIDE SEQUENCE [LARGE SCALE GENOMIC DNA]</scope>
    <source>
        <strain evidence="2 3">CLA-AA-H95</strain>
    </source>
</reference>
<comment type="caution">
    <text evidence="2">The sequence shown here is derived from an EMBL/GenBank/DDBJ whole genome shotgun (WGS) entry which is preliminary data.</text>
</comment>
<dbReference type="Proteomes" id="UP001446032">
    <property type="component" value="Unassembled WGS sequence"/>
</dbReference>
<accession>A0ABV1AHF7</accession>
<feature type="transmembrane region" description="Helical" evidence="1">
    <location>
        <begin position="7"/>
        <end position="28"/>
    </location>
</feature>
<evidence type="ECO:0000313" key="2">
    <source>
        <dbReference type="EMBL" id="MEQ2357191.1"/>
    </source>
</evidence>
<dbReference type="PANTHER" id="PTHR43611:SF3">
    <property type="entry name" value="FLAVIN MONONUCLEOTIDE HYDROLASE 1, CHLOROPLATIC"/>
    <property type="match status" value="1"/>
</dbReference>
<name>A0ABV1AHF7_9FIRM</name>
<protein>
    <submittedName>
        <fullName evidence="2">HAD family phosphatase</fullName>
    </submittedName>
</protein>
<dbReference type="PRINTS" id="PR00413">
    <property type="entry name" value="HADHALOGNASE"/>
</dbReference>
<proteinExistence type="predicted"/>
<dbReference type="InterPro" id="IPR006439">
    <property type="entry name" value="HAD-SF_hydro_IA"/>
</dbReference>
<keyword evidence="1" id="KW-0812">Transmembrane</keyword>
<dbReference type="Gene3D" id="1.10.150.240">
    <property type="entry name" value="Putative phosphatase, domain 2"/>
    <property type="match status" value="1"/>
</dbReference>